<organism evidence="12 13">
    <name type="scientific">Chionoecetes opilio</name>
    <name type="common">Atlantic snow crab</name>
    <name type="synonym">Cancer opilio</name>
    <dbReference type="NCBI Taxonomy" id="41210"/>
    <lineage>
        <taxon>Eukaryota</taxon>
        <taxon>Metazoa</taxon>
        <taxon>Ecdysozoa</taxon>
        <taxon>Arthropoda</taxon>
        <taxon>Crustacea</taxon>
        <taxon>Multicrustacea</taxon>
        <taxon>Malacostraca</taxon>
        <taxon>Eumalacostraca</taxon>
        <taxon>Eucarida</taxon>
        <taxon>Decapoda</taxon>
        <taxon>Pleocyemata</taxon>
        <taxon>Brachyura</taxon>
        <taxon>Eubrachyura</taxon>
        <taxon>Majoidea</taxon>
        <taxon>Majidae</taxon>
        <taxon>Chionoecetes</taxon>
    </lineage>
</organism>
<evidence type="ECO:0000256" key="3">
    <source>
        <dbReference type="ARBA" id="ARBA00004738"/>
    </source>
</evidence>
<keyword evidence="8" id="KW-0288">FMN</keyword>
<evidence type="ECO:0000256" key="9">
    <source>
        <dbReference type="ARBA" id="ARBA00023002"/>
    </source>
</evidence>
<proteinExistence type="inferred from homology"/>
<dbReference type="NCBIfam" id="NF004231">
    <property type="entry name" value="PRK05679.1"/>
    <property type="match status" value="1"/>
</dbReference>
<dbReference type="PROSITE" id="PS01064">
    <property type="entry name" value="PYRIDOX_OXIDASE"/>
    <property type="match status" value="1"/>
</dbReference>
<dbReference type="GO" id="GO:0008615">
    <property type="term" value="P:pyridoxine biosynthetic process"/>
    <property type="evidence" value="ECO:0007669"/>
    <property type="project" value="InterPro"/>
</dbReference>
<evidence type="ECO:0000256" key="8">
    <source>
        <dbReference type="ARBA" id="ARBA00022643"/>
    </source>
</evidence>
<evidence type="ECO:0000256" key="6">
    <source>
        <dbReference type="ARBA" id="ARBA00012801"/>
    </source>
</evidence>
<name>A0A8J5CG24_CHIOP</name>
<dbReference type="AlphaFoldDB" id="A0A8J5CG24"/>
<keyword evidence="9" id="KW-0560">Oxidoreductase</keyword>
<dbReference type="PANTHER" id="PTHR10851:SF0">
    <property type="entry name" value="PYRIDOXINE-5'-PHOSPHATE OXIDASE"/>
    <property type="match status" value="1"/>
</dbReference>
<sequence>MLKTLLSPSLRRYLSGTRMALFGEDSGSGNAMDDAKNMSNDIGGMRKPYKGKNEAFLEDDLVAKEPFGQFKEWFDEACNTPGIIEANAMCLATATKEGKPSARMVLLKGYGREGFRFFTNYDSRKGHELAENPHASVVFYWSYNGEDRSWSRQDENPQASLCFFWEPLMRSVRVEGRVERLGEEQSTEYFHSRPRSSQIGACVSPQSQVIDGRQILVNKDKQLHDEYKDEQTVIPKPKCWGGFQIVPDSIEFWQGQTNRIHDRIRFRIPAQDEVLDEALTKEGENGWVYERLAP</sequence>
<feature type="domain" description="Pyridoxamine 5'-phosphate oxidase N-terminal" evidence="10">
    <location>
        <begin position="84"/>
        <end position="143"/>
    </location>
</feature>
<dbReference type="Pfam" id="PF10590">
    <property type="entry name" value="PNP_phzG_C"/>
    <property type="match status" value="1"/>
</dbReference>
<dbReference type="HAMAP" id="MF_01629">
    <property type="entry name" value="PdxH"/>
    <property type="match status" value="1"/>
</dbReference>
<evidence type="ECO:0000256" key="5">
    <source>
        <dbReference type="ARBA" id="ARBA00007301"/>
    </source>
</evidence>
<evidence type="ECO:0000259" key="11">
    <source>
        <dbReference type="Pfam" id="PF10590"/>
    </source>
</evidence>
<accession>A0A8J5CG24</accession>
<comment type="pathway">
    <text evidence="3">Cofactor metabolism; pyridoxal 5'-phosphate salvage; pyridoxal 5'-phosphate from pyridoxamine 5'-phosphate: step 1/1.</text>
</comment>
<dbReference type="Gene3D" id="2.30.110.10">
    <property type="entry name" value="Electron Transport, Fmn-binding Protein, Chain A"/>
    <property type="match status" value="2"/>
</dbReference>
<gene>
    <name evidence="12" type="primary">PNPO_1</name>
    <name evidence="12" type="ORF">GWK47_024013</name>
</gene>
<protein>
    <recommendedName>
        <fullName evidence="6">pyridoxal 5'-phosphate synthase</fullName>
        <ecNumber evidence="6">1.4.3.5</ecNumber>
    </recommendedName>
</protein>
<dbReference type="GO" id="GO:0010181">
    <property type="term" value="F:FMN binding"/>
    <property type="evidence" value="ECO:0007669"/>
    <property type="project" value="InterPro"/>
</dbReference>
<dbReference type="InterPro" id="IPR019576">
    <property type="entry name" value="Pyridoxamine_oxidase_dimer_C"/>
</dbReference>
<comment type="similarity">
    <text evidence="5">Belongs to the pyridoxamine 5'-phosphate oxidase family.</text>
</comment>
<feature type="domain" description="Pyridoxamine 5'-phosphate oxidase N-terminal" evidence="10">
    <location>
        <begin position="155"/>
        <end position="217"/>
    </location>
</feature>
<dbReference type="SUPFAM" id="SSF50475">
    <property type="entry name" value="FMN-binding split barrel"/>
    <property type="match status" value="2"/>
</dbReference>
<dbReference type="InterPro" id="IPR011576">
    <property type="entry name" value="Pyridox_Oxase_N"/>
</dbReference>
<comment type="pathway">
    <text evidence="4">Cofactor metabolism; pyridoxal 5'-phosphate salvage; pyridoxal 5'-phosphate from pyridoxine 5'-phosphate: step 1/1.</text>
</comment>
<dbReference type="GO" id="GO:0004733">
    <property type="term" value="F:pyridoxamine phosphate oxidase activity"/>
    <property type="evidence" value="ECO:0007669"/>
    <property type="project" value="UniProtKB-EC"/>
</dbReference>
<evidence type="ECO:0000256" key="4">
    <source>
        <dbReference type="ARBA" id="ARBA00005037"/>
    </source>
</evidence>
<comment type="caution">
    <text evidence="12">The sequence shown here is derived from an EMBL/GenBank/DDBJ whole genome shotgun (WGS) entry which is preliminary data.</text>
</comment>
<dbReference type="InterPro" id="IPR012349">
    <property type="entry name" value="Split_barrel_FMN-bd"/>
</dbReference>
<evidence type="ECO:0000256" key="1">
    <source>
        <dbReference type="ARBA" id="ARBA00001917"/>
    </source>
</evidence>
<dbReference type="EMBL" id="JACEEZ010024768">
    <property type="protein sequence ID" value="KAG0708486.1"/>
    <property type="molecule type" value="Genomic_DNA"/>
</dbReference>
<dbReference type="Pfam" id="PF01243">
    <property type="entry name" value="PNPOx_N"/>
    <property type="match status" value="2"/>
</dbReference>
<evidence type="ECO:0000256" key="7">
    <source>
        <dbReference type="ARBA" id="ARBA00022630"/>
    </source>
</evidence>
<dbReference type="PANTHER" id="PTHR10851">
    <property type="entry name" value="PYRIDOXINE-5-PHOSPHATE OXIDASE"/>
    <property type="match status" value="1"/>
</dbReference>
<dbReference type="InterPro" id="IPR000659">
    <property type="entry name" value="Pyridox_Oxase"/>
</dbReference>
<evidence type="ECO:0000313" key="12">
    <source>
        <dbReference type="EMBL" id="KAG0708486.1"/>
    </source>
</evidence>
<dbReference type="InterPro" id="IPR019740">
    <property type="entry name" value="Pyridox_Oxase_CS"/>
</dbReference>
<comment type="cofactor">
    <cofactor evidence="1">
        <name>FMN</name>
        <dbReference type="ChEBI" id="CHEBI:58210"/>
    </cofactor>
</comment>
<dbReference type="UniPathway" id="UPA01068">
    <property type="reaction ID" value="UER00304"/>
</dbReference>
<comment type="function">
    <text evidence="2">Catalyzes the oxidation of either pyridoxine 5'-phosphate (PNP) or pyridoxamine 5'-phosphate (PMP) into pyridoxal 5'-phosphate (PLP).</text>
</comment>
<evidence type="ECO:0000313" key="13">
    <source>
        <dbReference type="Proteomes" id="UP000770661"/>
    </source>
</evidence>
<dbReference type="EC" id="1.4.3.5" evidence="6"/>
<keyword evidence="13" id="KW-1185">Reference proteome</keyword>
<reference evidence="12" key="1">
    <citation type="submission" date="2020-07" db="EMBL/GenBank/DDBJ databases">
        <title>The High-quality genome of the commercially important snow crab, Chionoecetes opilio.</title>
        <authorList>
            <person name="Jeong J.-H."/>
            <person name="Ryu S."/>
        </authorList>
    </citation>
    <scope>NUCLEOTIDE SEQUENCE</scope>
    <source>
        <strain evidence="12">MADBK_172401_WGS</strain>
        <tissue evidence="12">Digestive gland</tissue>
    </source>
</reference>
<evidence type="ECO:0000256" key="2">
    <source>
        <dbReference type="ARBA" id="ARBA00003691"/>
    </source>
</evidence>
<feature type="domain" description="Pyridoxine 5'-phosphate oxidase dimerisation C-terminal" evidence="11">
    <location>
        <begin position="240"/>
        <end position="294"/>
    </location>
</feature>
<evidence type="ECO:0000259" key="10">
    <source>
        <dbReference type="Pfam" id="PF01243"/>
    </source>
</evidence>
<keyword evidence="7" id="KW-0285">Flavoprotein</keyword>
<dbReference type="Proteomes" id="UP000770661">
    <property type="component" value="Unassembled WGS sequence"/>
</dbReference>
<dbReference type="OrthoDB" id="303614at2759"/>